<comment type="caution">
    <text evidence="1">The sequence shown here is derived from an EMBL/GenBank/DDBJ whole genome shotgun (WGS) entry which is preliminary data.</text>
</comment>
<organism evidence="1 2">
    <name type="scientific">Actinokineospora diospyrosa</name>
    <dbReference type="NCBI Taxonomy" id="103728"/>
    <lineage>
        <taxon>Bacteria</taxon>
        <taxon>Bacillati</taxon>
        <taxon>Actinomycetota</taxon>
        <taxon>Actinomycetes</taxon>
        <taxon>Pseudonocardiales</taxon>
        <taxon>Pseudonocardiaceae</taxon>
        <taxon>Actinokineospora</taxon>
    </lineage>
</organism>
<accession>A0ABT1I5Y3</accession>
<dbReference type="EMBL" id="JAMTCO010000001">
    <property type="protein sequence ID" value="MCP2268034.1"/>
    <property type="molecule type" value="Genomic_DNA"/>
</dbReference>
<name>A0ABT1I5Y3_9PSEU</name>
<sequence>MTAAYDFARPTLADAERAIHRLYPNTGGEVWSTLLAQTALAGTETDDGALLVLIDTMDRSDPVLSLCAQALRIRVDTHTALTAAHALVRGAE</sequence>
<dbReference type="Proteomes" id="UP001205185">
    <property type="component" value="Unassembled WGS sequence"/>
</dbReference>
<gene>
    <name evidence="1" type="ORF">LV75_000516</name>
</gene>
<protein>
    <submittedName>
        <fullName evidence="1">Uncharacterized protein</fullName>
    </submittedName>
</protein>
<keyword evidence="2" id="KW-1185">Reference proteome</keyword>
<dbReference type="RefSeq" id="WP_253884956.1">
    <property type="nucleotide sequence ID" value="NZ_BAAAVB010000026.1"/>
</dbReference>
<proteinExistence type="predicted"/>
<evidence type="ECO:0000313" key="1">
    <source>
        <dbReference type="EMBL" id="MCP2268034.1"/>
    </source>
</evidence>
<reference evidence="1 2" key="1">
    <citation type="submission" date="2022-06" db="EMBL/GenBank/DDBJ databases">
        <title>Genomic Encyclopedia of Archaeal and Bacterial Type Strains, Phase II (KMG-II): from individual species to whole genera.</title>
        <authorList>
            <person name="Goeker M."/>
        </authorList>
    </citation>
    <scope>NUCLEOTIDE SEQUENCE [LARGE SCALE GENOMIC DNA]</scope>
    <source>
        <strain evidence="1 2">DSM 44255</strain>
    </source>
</reference>
<evidence type="ECO:0000313" key="2">
    <source>
        <dbReference type="Proteomes" id="UP001205185"/>
    </source>
</evidence>